<organism evidence="7 8">
    <name type="scientific">Durusdinium trenchii</name>
    <dbReference type="NCBI Taxonomy" id="1381693"/>
    <lineage>
        <taxon>Eukaryota</taxon>
        <taxon>Sar</taxon>
        <taxon>Alveolata</taxon>
        <taxon>Dinophyceae</taxon>
        <taxon>Suessiales</taxon>
        <taxon>Symbiodiniaceae</taxon>
        <taxon>Durusdinium</taxon>
    </lineage>
</organism>
<comment type="caution">
    <text evidence="7">The sequence shown here is derived from an EMBL/GenBank/DDBJ whole genome shotgun (WGS) entry which is preliminary data.</text>
</comment>
<accession>A0ABP0IGA7</accession>
<evidence type="ECO:0000313" key="7">
    <source>
        <dbReference type="EMBL" id="CAK9001609.1"/>
    </source>
</evidence>
<feature type="transmembrane region" description="Helical" evidence="6">
    <location>
        <begin position="315"/>
        <end position="335"/>
    </location>
</feature>
<dbReference type="PANTHER" id="PTHR19432:SF35">
    <property type="entry name" value="SOLUTE CARRIER FAMILY 45 MEMBER 3 ISOFORM X1"/>
    <property type="match status" value="1"/>
</dbReference>
<evidence type="ECO:0000313" key="8">
    <source>
        <dbReference type="Proteomes" id="UP001642464"/>
    </source>
</evidence>
<keyword evidence="3 6" id="KW-0812">Transmembrane</keyword>
<sequence>MEEKTWPLWKLVLIALPQVSVQVLWCFIGPNSASYMRHLGVTDSLATLNNIAGPITGFFTGPLVGATSDNLTSRFGRRRPVILAGLISVCIAGTLFSTSEYFMPEGKAAYFAAPMYWVLDVTINILQTPHRALVADLATEEQQIPMQVAFVVLMSIGNFMAFSIMKIYKSPVDHMFELMFGICLFNVFCVGIQFLVAREKQLKRDPDAPKQSACAPVFTVVEAVAGSPRLLYHLAAVQCLVWIGNTAWNLYAGQWFGNAVFQGDEKAEEGSPLKVAYEDGISAFTVGGQGKALLQLISALMIIGILLKTTIRPRLVYAPCIFIGLIVSILAAFFVGHSGSFAIAVMIFSVMPETGSFAIPFGLVATLNKRAEEEGKPVSTALQMALLNCCVTIGQQICTMSLAGIEASMALAAALPCVFIVAAVAQGLGGIGALFLDDRPAGYDESSEETSEESGFSD</sequence>
<evidence type="ECO:0000256" key="6">
    <source>
        <dbReference type="SAM" id="Phobius"/>
    </source>
</evidence>
<feature type="transmembrane region" description="Helical" evidence="6">
    <location>
        <begin position="411"/>
        <end position="436"/>
    </location>
</feature>
<dbReference type="EMBL" id="CAXAMM010003892">
    <property type="protein sequence ID" value="CAK9001609.1"/>
    <property type="molecule type" value="Genomic_DNA"/>
</dbReference>
<feature type="transmembrane region" description="Helical" evidence="6">
    <location>
        <begin position="174"/>
        <end position="196"/>
    </location>
</feature>
<dbReference type="Gene3D" id="1.20.1250.20">
    <property type="entry name" value="MFS general substrate transporter like domains"/>
    <property type="match status" value="1"/>
</dbReference>
<keyword evidence="2" id="KW-0813">Transport</keyword>
<evidence type="ECO:0000256" key="2">
    <source>
        <dbReference type="ARBA" id="ARBA00022448"/>
    </source>
</evidence>
<evidence type="ECO:0000256" key="3">
    <source>
        <dbReference type="ARBA" id="ARBA00022692"/>
    </source>
</evidence>
<gene>
    <name evidence="7" type="ORF">SCF082_LOCUS7005</name>
</gene>
<feature type="transmembrane region" description="Helical" evidence="6">
    <location>
        <begin position="148"/>
        <end position="168"/>
    </location>
</feature>
<evidence type="ECO:0000256" key="4">
    <source>
        <dbReference type="ARBA" id="ARBA00022989"/>
    </source>
</evidence>
<dbReference type="Pfam" id="PF13347">
    <property type="entry name" value="MFS_2"/>
    <property type="match status" value="1"/>
</dbReference>
<dbReference type="PANTHER" id="PTHR19432">
    <property type="entry name" value="SUGAR TRANSPORTER"/>
    <property type="match status" value="1"/>
</dbReference>
<evidence type="ECO:0000256" key="5">
    <source>
        <dbReference type="ARBA" id="ARBA00023136"/>
    </source>
</evidence>
<evidence type="ECO:0000256" key="1">
    <source>
        <dbReference type="ARBA" id="ARBA00004141"/>
    </source>
</evidence>
<protein>
    <submittedName>
        <fullName evidence="7">Sucrose transport protein SUC9 (Sucrose permease 9) (Sucrose-proton symporter 9)</fullName>
    </submittedName>
</protein>
<feature type="transmembrane region" description="Helical" evidence="6">
    <location>
        <begin position="341"/>
        <end position="364"/>
    </location>
</feature>
<name>A0ABP0IGA7_9DINO</name>
<feature type="transmembrane region" description="Helical" evidence="6">
    <location>
        <begin position="6"/>
        <end position="28"/>
    </location>
</feature>
<feature type="transmembrane region" description="Helical" evidence="6">
    <location>
        <begin position="230"/>
        <end position="251"/>
    </location>
</feature>
<keyword evidence="5 6" id="KW-0472">Membrane</keyword>
<feature type="transmembrane region" description="Helical" evidence="6">
    <location>
        <begin position="81"/>
        <end position="102"/>
    </location>
</feature>
<dbReference type="Proteomes" id="UP001642464">
    <property type="component" value="Unassembled WGS sequence"/>
</dbReference>
<dbReference type="SUPFAM" id="SSF103473">
    <property type="entry name" value="MFS general substrate transporter"/>
    <property type="match status" value="1"/>
</dbReference>
<feature type="transmembrane region" description="Helical" evidence="6">
    <location>
        <begin position="292"/>
        <end position="308"/>
    </location>
</feature>
<keyword evidence="8" id="KW-1185">Reference proteome</keyword>
<feature type="transmembrane region" description="Helical" evidence="6">
    <location>
        <begin position="108"/>
        <end position="127"/>
    </location>
</feature>
<proteinExistence type="predicted"/>
<comment type="subcellular location">
    <subcellularLocation>
        <location evidence="1">Membrane</location>
        <topology evidence="1">Multi-pass membrane protein</topology>
    </subcellularLocation>
</comment>
<keyword evidence="4 6" id="KW-1133">Transmembrane helix</keyword>
<reference evidence="7 8" key="1">
    <citation type="submission" date="2024-02" db="EMBL/GenBank/DDBJ databases">
        <authorList>
            <person name="Chen Y."/>
            <person name="Shah S."/>
            <person name="Dougan E. K."/>
            <person name="Thang M."/>
            <person name="Chan C."/>
        </authorList>
    </citation>
    <scope>NUCLEOTIDE SEQUENCE [LARGE SCALE GENOMIC DNA]</scope>
</reference>
<dbReference type="InterPro" id="IPR036259">
    <property type="entry name" value="MFS_trans_sf"/>
</dbReference>